<dbReference type="InterPro" id="IPR012890">
    <property type="entry name" value="GCFC2-like"/>
</dbReference>
<dbReference type="PANTHER" id="PTHR12214:SF0">
    <property type="entry name" value="LD29489P"/>
    <property type="match status" value="1"/>
</dbReference>
<feature type="compositionally biased region" description="Polar residues" evidence="3">
    <location>
        <begin position="24"/>
        <end position="45"/>
    </location>
</feature>
<accession>A0A6S8JAD2</accession>
<protein>
    <recommendedName>
        <fullName evidence="6">GCF C-terminal domain-containing protein</fullName>
    </recommendedName>
</protein>
<evidence type="ECO:0000256" key="1">
    <source>
        <dbReference type="ARBA" id="ARBA00004123"/>
    </source>
</evidence>
<reference evidence="4" key="1">
    <citation type="submission" date="2021-01" db="EMBL/GenBank/DDBJ databases">
        <authorList>
            <person name="Corre E."/>
            <person name="Pelletier E."/>
            <person name="Niang G."/>
            <person name="Scheremetjew M."/>
            <person name="Finn R."/>
            <person name="Kale V."/>
            <person name="Holt S."/>
            <person name="Cochrane G."/>
            <person name="Meng A."/>
            <person name="Brown T."/>
            <person name="Cohen L."/>
        </authorList>
    </citation>
    <scope>NUCLEOTIDE SEQUENCE</scope>
    <source>
        <strain evidence="4">CCMP127</strain>
    </source>
</reference>
<organism evidence="4">
    <name type="scientific">Amphora coffeiformis</name>
    <dbReference type="NCBI Taxonomy" id="265554"/>
    <lineage>
        <taxon>Eukaryota</taxon>
        <taxon>Sar</taxon>
        <taxon>Stramenopiles</taxon>
        <taxon>Ochrophyta</taxon>
        <taxon>Bacillariophyta</taxon>
        <taxon>Bacillariophyceae</taxon>
        <taxon>Bacillariophycidae</taxon>
        <taxon>Thalassiophysales</taxon>
        <taxon>Catenulaceae</taxon>
        <taxon>Amphora</taxon>
    </lineage>
</organism>
<feature type="compositionally biased region" description="Polar residues" evidence="3">
    <location>
        <begin position="110"/>
        <end position="131"/>
    </location>
</feature>
<keyword evidence="2" id="KW-0539">Nucleus</keyword>
<feature type="compositionally biased region" description="Gly residues" evidence="3">
    <location>
        <begin position="96"/>
        <end position="107"/>
    </location>
</feature>
<feature type="compositionally biased region" description="Polar residues" evidence="3">
    <location>
        <begin position="171"/>
        <end position="185"/>
    </location>
</feature>
<feature type="region of interest" description="Disordered" evidence="3">
    <location>
        <begin position="1"/>
        <end position="131"/>
    </location>
</feature>
<gene>
    <name evidence="4" type="ORF">ACOF00016_LOCUS4975</name>
    <name evidence="5" type="ORF">ACOF00016_LOCUS4976</name>
</gene>
<evidence type="ECO:0000313" key="4">
    <source>
        <dbReference type="EMBL" id="CAE0407148.1"/>
    </source>
</evidence>
<feature type="compositionally biased region" description="Polar residues" evidence="3">
    <location>
        <begin position="65"/>
        <end position="86"/>
    </location>
</feature>
<comment type="subcellular location">
    <subcellularLocation>
        <location evidence="1">Nucleus</location>
    </subcellularLocation>
</comment>
<proteinExistence type="predicted"/>
<dbReference type="AlphaFoldDB" id="A0A6S8JAD2"/>
<dbReference type="EMBL" id="HBIM01005854">
    <property type="protein sequence ID" value="CAE0407149.1"/>
    <property type="molecule type" value="Transcribed_RNA"/>
</dbReference>
<evidence type="ECO:0000256" key="3">
    <source>
        <dbReference type="SAM" id="MobiDB-lite"/>
    </source>
</evidence>
<dbReference type="GO" id="GO:0003677">
    <property type="term" value="F:DNA binding"/>
    <property type="evidence" value="ECO:0007669"/>
    <property type="project" value="InterPro"/>
</dbReference>
<feature type="region of interest" description="Disordered" evidence="3">
    <location>
        <begin position="147"/>
        <end position="195"/>
    </location>
</feature>
<dbReference type="EMBL" id="HBIM01005853">
    <property type="protein sequence ID" value="CAE0407148.1"/>
    <property type="molecule type" value="Transcribed_RNA"/>
</dbReference>
<dbReference type="PANTHER" id="PTHR12214">
    <property type="entry name" value="GC-RICH SEQUENCE DNA-BINDING FACTOR"/>
    <property type="match status" value="1"/>
</dbReference>
<dbReference type="GO" id="GO:0000398">
    <property type="term" value="P:mRNA splicing, via spliceosome"/>
    <property type="evidence" value="ECO:0007669"/>
    <property type="project" value="InterPro"/>
</dbReference>
<evidence type="ECO:0000256" key="2">
    <source>
        <dbReference type="ARBA" id="ARBA00023242"/>
    </source>
</evidence>
<name>A0A6S8JAD2_9STRA</name>
<evidence type="ECO:0008006" key="6">
    <source>
        <dbReference type="Google" id="ProtNLM"/>
    </source>
</evidence>
<feature type="region of interest" description="Disordered" evidence="3">
    <location>
        <begin position="255"/>
        <end position="289"/>
    </location>
</feature>
<sequence>MFRKIKKKPVNVPTKRSLDDTAESETPSTSAEQQDPITTSASQIFMQKKKQRSGPTMGAGIRAATTFSNRPSSSEPASTVNRTTVRVQKRPRSTGLGFGGSVGGGVGFVNQNTPISDNTSRDTSSQTNRYDANSLSQLRQQQDVFQPQQVTPDDWNPPQQSQSLLPGGVINQDTGSGGWNENSAQFFKANDNTNDDEDDFGRNFIPIDENPDSIQGEVLNGDEAMVYAAKDSDANRSEAHKPAGPTMDSVVGRFGGGGGGPLDRESGPRGGGTTSGTFKPNLYSHQTSPNANLSLTFQDVHQHFSQTQERLKIQADALEKALIRREEAKLEAKGQVEKHRQDIKSTGSSLEFYQAWRRDLIAFVGALREITKALPEMQTAWHELEQDMAGIQKWKDWEDDTVGVLARYNLLQSVVGRQPDTLKEVLTGQHGGVDEFGRDIVSQKERILLQRRLERRKTRKEAVVESGVKNKMGSESGHEVSVPPHLDTDYAYPTGYPVLAGPTEMETFRERNKALQEALKVALHSLYQEYTSLQQLFELFAQWKRSFPAEYKECYASLTLADLATVLIQVELLSLNDPLNESGGHDEAKWITTVCRFYDCEKQRANDCAGPEIKLFDKESIERLVSKAVLPTLQDLLSQKRTYNLLSARQSKALSAFLSNAQRLLPRDHPVLRILHKVVVDYIQQALQELSVPLIYKQTAVMERLDKVQDPEEKELFGQTVHDATIGQIERVKKIMLNLIDCWAKLLPSESGFPVVILQFMSSKVVPLLSALQTWHWPSLAESPADVFAQLWREVQKYDWLDRPESALHGTVLKATAAAFRVDAADKGPGDELMGDLASDPIIQQAS</sequence>
<evidence type="ECO:0000313" key="5">
    <source>
        <dbReference type="EMBL" id="CAE0407149.1"/>
    </source>
</evidence>
<dbReference type="GO" id="GO:0005634">
    <property type="term" value="C:nucleus"/>
    <property type="evidence" value="ECO:0007669"/>
    <property type="project" value="UniProtKB-SubCell"/>
</dbReference>